<name>A0A8I1A5V0_THEIN</name>
<organism evidence="1 2">
    <name type="scientific">Thermoactinomyces intermedius</name>
    <dbReference type="NCBI Taxonomy" id="2024"/>
    <lineage>
        <taxon>Bacteria</taxon>
        <taxon>Bacillati</taxon>
        <taxon>Bacillota</taxon>
        <taxon>Bacilli</taxon>
        <taxon>Bacillales</taxon>
        <taxon>Thermoactinomycetaceae</taxon>
        <taxon>Thermoactinomyces</taxon>
    </lineage>
</organism>
<dbReference type="Proteomes" id="UP000633619">
    <property type="component" value="Unassembled WGS sequence"/>
</dbReference>
<dbReference type="RefSeq" id="WP_181732058.1">
    <property type="nucleotide sequence ID" value="NZ_JACEIR010000005.1"/>
</dbReference>
<dbReference type="InterPro" id="IPR009920">
    <property type="entry name" value="HEPPP_synth_su1"/>
</dbReference>
<dbReference type="Pfam" id="PF07307">
    <property type="entry name" value="HEPPP_synt_1"/>
    <property type="match status" value="1"/>
</dbReference>
<protein>
    <submittedName>
        <fullName evidence="1">Heptaprenyl diphosphate synthase component 1</fullName>
    </submittedName>
</protein>
<evidence type="ECO:0000313" key="2">
    <source>
        <dbReference type="Proteomes" id="UP000633619"/>
    </source>
</evidence>
<proteinExistence type="predicted"/>
<gene>
    <name evidence="1" type="ORF">I8U20_08500</name>
</gene>
<sequence>MAFIHNESLNQLITQIQNDANHKYVRKTIGEAEVPVFFVQVLQWLLGDLAADKKRVDLYILATTLVKMGTDMHERVAVASPDSENEQKQQLTVLAGDHYSSLFYRHLAGRHETEGIRCLAGVTCRVNEWKMSLHSLLHDEEDPDVEKVWFYFEKIATAWITALADFFHVEENLKVQIAEALVVLHEATQTAVSRLHQHEVWTNKLREKEAFLQEACSQAGDPGLTCLIHQLPKTDTAVSKASDES</sequence>
<evidence type="ECO:0000313" key="1">
    <source>
        <dbReference type="EMBL" id="MBH8595369.1"/>
    </source>
</evidence>
<dbReference type="EMBL" id="JAECVW010000004">
    <property type="protein sequence ID" value="MBH8595369.1"/>
    <property type="molecule type" value="Genomic_DNA"/>
</dbReference>
<reference evidence="1 2" key="1">
    <citation type="submission" date="2020-12" db="EMBL/GenBank/DDBJ databases">
        <title>WGS of Thermoactinomyces spp.</title>
        <authorList>
            <person name="Cheng K."/>
        </authorList>
    </citation>
    <scope>NUCLEOTIDE SEQUENCE [LARGE SCALE GENOMIC DNA]</scope>
    <source>
        <strain evidence="2">CICC 10671\DSM 43846</strain>
    </source>
</reference>
<dbReference type="AlphaFoldDB" id="A0A8I1A5V0"/>
<accession>A0A8I1A5V0</accession>
<dbReference type="Gene3D" id="1.20.120.1450">
    <property type="match status" value="1"/>
</dbReference>
<comment type="caution">
    <text evidence="1">The sequence shown here is derived from an EMBL/GenBank/DDBJ whole genome shotgun (WGS) entry which is preliminary data.</text>
</comment>
<keyword evidence="2" id="KW-1185">Reference proteome</keyword>
<dbReference type="GO" id="GO:0009234">
    <property type="term" value="P:menaquinone biosynthetic process"/>
    <property type="evidence" value="ECO:0007669"/>
    <property type="project" value="InterPro"/>
</dbReference>